<feature type="compositionally biased region" description="Basic and acidic residues" evidence="2">
    <location>
        <begin position="90"/>
        <end position="102"/>
    </location>
</feature>
<dbReference type="EMBL" id="JADJOT010000012">
    <property type="protein sequence ID" value="MBK7956485.1"/>
    <property type="molecule type" value="Genomic_DNA"/>
</dbReference>
<organism evidence="3 4">
    <name type="scientific">Candidatus Accumulibacter affinis</name>
    <dbReference type="NCBI Taxonomy" id="2954384"/>
    <lineage>
        <taxon>Bacteria</taxon>
        <taxon>Pseudomonadati</taxon>
        <taxon>Pseudomonadota</taxon>
        <taxon>Betaproteobacteria</taxon>
        <taxon>Candidatus Accumulibacter</taxon>
    </lineage>
</organism>
<protein>
    <submittedName>
        <fullName evidence="3">HypC/HybG/HupF family hydrogenase formation chaperone</fullName>
    </submittedName>
</protein>
<dbReference type="Pfam" id="PF01455">
    <property type="entry name" value="HupF_HypC"/>
    <property type="match status" value="1"/>
</dbReference>
<evidence type="ECO:0000256" key="2">
    <source>
        <dbReference type="SAM" id="MobiDB-lite"/>
    </source>
</evidence>
<proteinExistence type="inferred from homology"/>
<sequence length="102" mass="11250">MCLSIPMQLVALDGDCGDFAIVERRQGDALRRERVNMMLIGPQPVGTWILASLGLAREVLEDRERLLIEDALTAVSASLAGDYDPSQHFADLDKYSDGSDKR</sequence>
<comment type="similarity">
    <text evidence="1">Belongs to the HupF/HypC family.</text>
</comment>
<name>A0A935W8G7_9PROT</name>
<reference evidence="3 4" key="1">
    <citation type="submission" date="2020-10" db="EMBL/GenBank/DDBJ databases">
        <title>Connecting structure to function with the recovery of over 1000 high-quality activated sludge metagenome-assembled genomes encoding full-length rRNA genes using long-read sequencing.</title>
        <authorList>
            <person name="Singleton C.M."/>
            <person name="Petriglieri F."/>
            <person name="Kristensen J.M."/>
            <person name="Kirkegaard R.H."/>
            <person name="Michaelsen T.Y."/>
            <person name="Andersen M.H."/>
            <person name="Karst S.M."/>
            <person name="Dueholm M.S."/>
            <person name="Nielsen P.H."/>
            <person name="Albertsen M."/>
        </authorList>
    </citation>
    <scope>NUCLEOTIDE SEQUENCE [LARGE SCALE GENOMIC DNA]</scope>
    <source>
        <strain evidence="3">Fred_18-Q3-R57-64_BAT3C.720</strain>
    </source>
</reference>
<evidence type="ECO:0000256" key="1">
    <source>
        <dbReference type="ARBA" id="ARBA00006018"/>
    </source>
</evidence>
<feature type="region of interest" description="Disordered" evidence="2">
    <location>
        <begin position="82"/>
        <end position="102"/>
    </location>
</feature>
<accession>A0A935W8G7</accession>
<evidence type="ECO:0000313" key="3">
    <source>
        <dbReference type="EMBL" id="MBK7956485.1"/>
    </source>
</evidence>
<dbReference type="Gene3D" id="2.30.30.140">
    <property type="match status" value="1"/>
</dbReference>
<dbReference type="AlphaFoldDB" id="A0A935W8G7"/>
<comment type="caution">
    <text evidence="3">The sequence shown here is derived from an EMBL/GenBank/DDBJ whole genome shotgun (WGS) entry which is preliminary data.</text>
</comment>
<gene>
    <name evidence="3" type="ORF">IPK02_22535</name>
</gene>
<evidence type="ECO:0000313" key="4">
    <source>
        <dbReference type="Proteomes" id="UP000706151"/>
    </source>
</evidence>
<dbReference type="InterPro" id="IPR001109">
    <property type="entry name" value="Hydrogenase_HupF/HypC"/>
</dbReference>
<dbReference type="SUPFAM" id="SSF159127">
    <property type="entry name" value="HupF/HypC-like"/>
    <property type="match status" value="1"/>
</dbReference>
<dbReference type="Proteomes" id="UP000706151">
    <property type="component" value="Unassembled WGS sequence"/>
</dbReference>